<dbReference type="AlphaFoldDB" id="A0AA39MPU6"/>
<comment type="caution">
    <text evidence="2">The sequence shown here is derived from an EMBL/GenBank/DDBJ whole genome shotgun (WGS) entry which is preliminary data.</text>
</comment>
<accession>A0AA39MPU6</accession>
<organism evidence="2 3">
    <name type="scientific">Armillaria borealis</name>
    <dbReference type="NCBI Taxonomy" id="47425"/>
    <lineage>
        <taxon>Eukaryota</taxon>
        <taxon>Fungi</taxon>
        <taxon>Dikarya</taxon>
        <taxon>Basidiomycota</taxon>
        <taxon>Agaricomycotina</taxon>
        <taxon>Agaricomycetes</taxon>
        <taxon>Agaricomycetidae</taxon>
        <taxon>Agaricales</taxon>
        <taxon>Marasmiineae</taxon>
        <taxon>Physalacriaceae</taxon>
        <taxon>Armillaria</taxon>
    </lineage>
</organism>
<dbReference type="InterPro" id="IPR025870">
    <property type="entry name" value="Glyoxalase-like_dom"/>
</dbReference>
<dbReference type="InterPro" id="IPR029068">
    <property type="entry name" value="Glyas_Bleomycin-R_OHBP_Dase"/>
</dbReference>
<evidence type="ECO:0000313" key="2">
    <source>
        <dbReference type="EMBL" id="KAK0441365.1"/>
    </source>
</evidence>
<gene>
    <name evidence="2" type="ORF">EV421DRAFT_1958845</name>
</gene>
<keyword evidence="3" id="KW-1185">Reference proteome</keyword>
<dbReference type="EMBL" id="JAUEPT010000030">
    <property type="protein sequence ID" value="KAK0441365.1"/>
    <property type="molecule type" value="Genomic_DNA"/>
</dbReference>
<dbReference type="PANTHER" id="PTHR40265">
    <property type="entry name" value="BLL2707 PROTEIN"/>
    <property type="match status" value="1"/>
</dbReference>
<protein>
    <submittedName>
        <fullName evidence="2">Glyoxalase-like domain-containing protein</fullName>
    </submittedName>
</protein>
<proteinExistence type="predicted"/>
<dbReference type="Proteomes" id="UP001175226">
    <property type="component" value="Unassembled WGS sequence"/>
</dbReference>
<sequence>MQDTSTRVLDHIVHLTPPGTVQQALDSFKSLGFKVFEGGTHADGLTSNALVVLADGAYLELIAFTHAASWYSPGSDERRRREAHRWATKKPGWIDFAFLGNGSKTTRISDIINARGKVDGSGTVYRSEVEGGRIRPDGSPAEESVLPFFCGDLTPRELRVSSSNLGCHTYSTWAYRFLLQPPSNTVHPCTAAGVAHVHVLAEDRLIQHLSQQFTSVIGERPVLSSSQSFKWSLQTSSMASSKRSCELILSVPVSEEERAFIGGEEHGLYEIGFWVKEGQQPGSVLTPYGRIIWVNAN</sequence>
<evidence type="ECO:0000259" key="1">
    <source>
        <dbReference type="Pfam" id="PF13468"/>
    </source>
</evidence>
<reference evidence="2" key="1">
    <citation type="submission" date="2023-06" db="EMBL/GenBank/DDBJ databases">
        <authorList>
            <consortium name="Lawrence Berkeley National Laboratory"/>
            <person name="Ahrendt S."/>
            <person name="Sahu N."/>
            <person name="Indic B."/>
            <person name="Wong-Bajracharya J."/>
            <person name="Merenyi Z."/>
            <person name="Ke H.-M."/>
            <person name="Monk M."/>
            <person name="Kocsube S."/>
            <person name="Drula E."/>
            <person name="Lipzen A."/>
            <person name="Balint B."/>
            <person name="Henrissat B."/>
            <person name="Andreopoulos B."/>
            <person name="Martin F.M."/>
            <person name="Harder C.B."/>
            <person name="Rigling D."/>
            <person name="Ford K.L."/>
            <person name="Foster G.D."/>
            <person name="Pangilinan J."/>
            <person name="Papanicolaou A."/>
            <person name="Barry K."/>
            <person name="LaButti K."/>
            <person name="Viragh M."/>
            <person name="Koriabine M."/>
            <person name="Yan M."/>
            <person name="Riley R."/>
            <person name="Champramary S."/>
            <person name="Plett K.L."/>
            <person name="Tsai I.J."/>
            <person name="Slot J."/>
            <person name="Sipos G."/>
            <person name="Plett J."/>
            <person name="Nagy L.G."/>
            <person name="Grigoriev I.V."/>
        </authorList>
    </citation>
    <scope>NUCLEOTIDE SEQUENCE</scope>
    <source>
        <strain evidence="2">FPL87.14</strain>
    </source>
</reference>
<dbReference type="PANTHER" id="PTHR40265:SF1">
    <property type="entry name" value="GLYOXALASE-LIKE DOMAIN-CONTAINING PROTEIN"/>
    <property type="match status" value="1"/>
</dbReference>
<dbReference type="Pfam" id="PF13468">
    <property type="entry name" value="Glyoxalase_3"/>
    <property type="match status" value="1"/>
</dbReference>
<feature type="domain" description="Glyoxalase-like" evidence="1">
    <location>
        <begin position="9"/>
        <end position="208"/>
    </location>
</feature>
<name>A0AA39MPU6_9AGAR</name>
<evidence type="ECO:0000313" key="3">
    <source>
        <dbReference type="Proteomes" id="UP001175226"/>
    </source>
</evidence>
<dbReference type="Gene3D" id="3.10.180.10">
    <property type="entry name" value="2,3-Dihydroxybiphenyl 1,2-Dioxygenase, domain 1"/>
    <property type="match status" value="1"/>
</dbReference>